<dbReference type="PANTHER" id="PTHR43581:SF2">
    <property type="entry name" value="EXCINUCLEASE ATPASE SUBUNIT"/>
    <property type="match status" value="1"/>
</dbReference>
<dbReference type="InterPro" id="IPR003959">
    <property type="entry name" value="ATPase_AAA_core"/>
</dbReference>
<accession>A0ABD8B248</accession>
<dbReference type="RefSeq" id="WP_338709081.1">
    <property type="nucleotide sequence ID" value="NZ_CP145893.1"/>
</dbReference>
<evidence type="ECO:0000313" key="2">
    <source>
        <dbReference type="EMBL" id="WWP23902.1"/>
    </source>
</evidence>
<dbReference type="InterPro" id="IPR027417">
    <property type="entry name" value="P-loop_NTPase"/>
</dbReference>
<dbReference type="Proteomes" id="UP001364764">
    <property type="component" value="Plasmid pY5S7-1"/>
</dbReference>
<keyword evidence="2" id="KW-0614">Plasmid</keyword>
<dbReference type="InterPro" id="IPR051396">
    <property type="entry name" value="Bact_Antivir_Def_Nuclease"/>
</dbReference>
<dbReference type="Gene3D" id="3.40.50.300">
    <property type="entry name" value="P-loop containing nucleotide triphosphate hydrolases"/>
    <property type="match status" value="1"/>
</dbReference>
<organism evidence="2 3">
    <name type="scientific">Paenibacillus amylolyticus</name>
    <dbReference type="NCBI Taxonomy" id="1451"/>
    <lineage>
        <taxon>Bacteria</taxon>
        <taxon>Bacillati</taxon>
        <taxon>Bacillota</taxon>
        <taxon>Bacilli</taxon>
        <taxon>Bacillales</taxon>
        <taxon>Paenibacillaceae</taxon>
        <taxon>Paenibacillus</taxon>
    </lineage>
</organism>
<proteinExistence type="predicted"/>
<protein>
    <submittedName>
        <fullName evidence="2">AAA family ATPase</fullName>
    </submittedName>
</protein>
<dbReference type="PANTHER" id="PTHR43581">
    <property type="entry name" value="ATP/GTP PHOSPHATASE"/>
    <property type="match status" value="1"/>
</dbReference>
<name>A0ABD8B248_PAEAM</name>
<feature type="domain" description="ATPase AAA-type core" evidence="1">
    <location>
        <begin position="345"/>
        <end position="513"/>
    </location>
</feature>
<sequence length="649" mass="76486">MKPQLLYVYIHDIGRCFERQQFSFTNDFTIQFDPHERHLKIEKLYNPFREMWGSNISSINLIVGKNGTGKTTLLDLLGSTKTRKINLFRNPPIRGKEVITEWFALYHVTDDIFVIEGYEPNLINNLDGLWAGTSQEYSFSVQYDFERQLAHFRQYIGYQEEEGEKRGTSLEYIIRNLYMTNEKKRDWFKSSFPAEGADHFVGFKREYLNVPLSADLYRFMSLEGSTLEPDFAALNPLCSLELTDWIFRDLMFTEDKIAAFDLELYQDKNRAIYFNGHPKNGQWTNKQMFMIRYLEMLVMDIWINASKKLLSRQKLVACRKYFKSKFGFTPELNDSYEDRLSYLYSSLDFFENIKTKEEYDPEWSSFNIHSVKRFITKLTDLPDNLFTSDDKALISIRDGFNKEVFECMNCIDKERMWLHGEHILFKVRYQNLSAGELEFISGFANLYQAIEAVTTNSKVDTLILLLDEPDASFHPEWSRRYIRNLVSFLNGIEIGRSVNFQIMMTTHSPFVVSDVPKPFITCLELKRDEDGSYTRIVKKADFGLMSNIYDILRSDFFISSPIGEQAKQFFNKLTTRIDQLHNYDSDEMMQLRGLVTAIGEPFIQAKLMEQLEETERRLMPIDVRERRIRELQNQIDQLKQLDGDDTRND</sequence>
<dbReference type="GeneID" id="93480082"/>
<evidence type="ECO:0000259" key="1">
    <source>
        <dbReference type="Pfam" id="PF13304"/>
    </source>
</evidence>
<gene>
    <name evidence="2" type="ORF">V6668_31415</name>
</gene>
<reference evidence="2 3" key="1">
    <citation type="submission" date="2024-02" db="EMBL/GenBank/DDBJ databases">
        <title>Complete sequences of two Paenibacillus sp. strains and one Lysinibacillus strain isolated from the environment on STAA medium highlight biotechnological potential.</title>
        <authorList>
            <person name="Attere S.A."/>
            <person name="Piche L.C."/>
            <person name="Intertaglia L."/>
            <person name="Lami R."/>
            <person name="Charette S.J."/>
            <person name="Vincent A.T."/>
        </authorList>
    </citation>
    <scope>NUCLEOTIDE SEQUENCE [LARGE SCALE GENOMIC DNA]</scope>
    <source>
        <strain evidence="2 3">Y5S-7</strain>
        <plasmid evidence="2 3">pY5S7-1</plasmid>
    </source>
</reference>
<geneLocation type="plasmid" evidence="2 3">
    <name>pY5S7-1</name>
</geneLocation>
<dbReference type="AlphaFoldDB" id="A0ABD8B248"/>
<dbReference type="EMBL" id="CP145893">
    <property type="protein sequence ID" value="WWP23902.1"/>
    <property type="molecule type" value="Genomic_DNA"/>
</dbReference>
<dbReference type="Pfam" id="PF13304">
    <property type="entry name" value="AAA_21"/>
    <property type="match status" value="1"/>
</dbReference>
<dbReference type="SUPFAM" id="SSF52540">
    <property type="entry name" value="P-loop containing nucleoside triphosphate hydrolases"/>
    <property type="match status" value="1"/>
</dbReference>
<evidence type="ECO:0000313" key="3">
    <source>
        <dbReference type="Proteomes" id="UP001364764"/>
    </source>
</evidence>